<comment type="caution">
    <text evidence="4">The sequence shown here is derived from an EMBL/GenBank/DDBJ whole genome shotgun (WGS) entry which is preliminary data.</text>
</comment>
<feature type="coiled-coil region" evidence="1">
    <location>
        <begin position="378"/>
        <end position="405"/>
    </location>
</feature>
<feature type="compositionally biased region" description="Low complexity" evidence="2">
    <location>
        <begin position="205"/>
        <end position="218"/>
    </location>
</feature>
<dbReference type="EMBL" id="JBBPBN010001882">
    <property type="protein sequence ID" value="KAK8477236.1"/>
    <property type="molecule type" value="Genomic_DNA"/>
</dbReference>
<sequence length="647" mass="72685">MKDDEFLKQVHPNMSREDRATVIEAIQGSSNGNKALRILDKAYVAPGHETYHQNFRKMITPSSEGQSNSRSSSEVQLNSRSRSEVQPISQNRYEVQSISRKRSEVQPASRKRSEDWPRFSTMLPHDVLDRIVAVKPPCTALGQDLPGRRFIWRRITLKWLGFFKANPRPCWLLVGRRRHPNVYAAGFLGLVGCCYDNLPLRYNDPNRPTPTSNSTTSSLKDPTSPRWKNPNVSMKPISSCTMETSQKQPLKHVNLPSKTPNSSASVIEKRWKDSEFKQSGKDLRALKQILEAMQAKGLLERERRTNSHIASLCENTNPDHSISQILSAPGLLLKVWLSKPRHRKLIFDLVNAIIVGKLGVVGDSAEPWINSGKLARKTLNAQKLLKELCTEIKQLQAKKSNSDTEEEVDGLKSILWEDVICPSESWIDFKGRISGVILDVERKSNTEAKLMDLGPLPDSSSAGDAHVGEVKTSSVEDNNPFLQPLRTNEPNRPTQTSNSTRSSLKDPTSPGWENPYMIMKPISSSRFLIEPAPWRHADGTQGSRKQPLKHVNVSSKTPNYFPWDYSEILKRLKDPELKQSGKDLSLRALKQLLLAMQAKGLLETEKEQTANLVSQGDCEPKCTNPGPNLRGQRSLQSTRINTSSEDG</sequence>
<feature type="compositionally biased region" description="Polar residues" evidence="2">
    <location>
        <begin position="631"/>
        <end position="647"/>
    </location>
</feature>
<proteinExistence type="predicted"/>
<keyword evidence="5" id="KW-1185">Reference proteome</keyword>
<dbReference type="Pfam" id="PF14309">
    <property type="entry name" value="DUF4378"/>
    <property type="match status" value="1"/>
</dbReference>
<feature type="domain" description="DUF4378" evidence="3">
    <location>
        <begin position="342"/>
        <end position="442"/>
    </location>
</feature>
<dbReference type="PANTHER" id="PTHR31680">
    <property type="entry name" value="LONGIFOLIA PROTEIN"/>
    <property type="match status" value="1"/>
</dbReference>
<evidence type="ECO:0000313" key="4">
    <source>
        <dbReference type="EMBL" id="KAK8477236.1"/>
    </source>
</evidence>
<feature type="compositionally biased region" description="Polar residues" evidence="2">
    <location>
        <begin position="84"/>
        <end position="98"/>
    </location>
</feature>
<keyword evidence="1" id="KW-0175">Coiled coil</keyword>
<feature type="region of interest" description="Disordered" evidence="2">
    <location>
        <begin position="615"/>
        <end position="647"/>
    </location>
</feature>
<reference evidence="4 5" key="1">
    <citation type="journal article" date="2024" name="G3 (Bethesda)">
        <title>Genome assembly of Hibiscus sabdariffa L. provides insights into metabolisms of medicinal natural products.</title>
        <authorList>
            <person name="Kim T."/>
        </authorList>
    </citation>
    <scope>NUCLEOTIDE SEQUENCE [LARGE SCALE GENOMIC DNA]</scope>
    <source>
        <strain evidence="4">TK-2024</strain>
        <tissue evidence="4">Old leaves</tissue>
    </source>
</reference>
<feature type="compositionally biased region" description="Low complexity" evidence="2">
    <location>
        <begin position="62"/>
        <end position="80"/>
    </location>
</feature>
<evidence type="ECO:0000256" key="1">
    <source>
        <dbReference type="SAM" id="Coils"/>
    </source>
</evidence>
<organism evidence="4 5">
    <name type="scientific">Hibiscus sabdariffa</name>
    <name type="common">roselle</name>
    <dbReference type="NCBI Taxonomy" id="183260"/>
    <lineage>
        <taxon>Eukaryota</taxon>
        <taxon>Viridiplantae</taxon>
        <taxon>Streptophyta</taxon>
        <taxon>Embryophyta</taxon>
        <taxon>Tracheophyta</taxon>
        <taxon>Spermatophyta</taxon>
        <taxon>Magnoliopsida</taxon>
        <taxon>eudicotyledons</taxon>
        <taxon>Gunneridae</taxon>
        <taxon>Pentapetalae</taxon>
        <taxon>rosids</taxon>
        <taxon>malvids</taxon>
        <taxon>Malvales</taxon>
        <taxon>Malvaceae</taxon>
        <taxon>Malvoideae</taxon>
        <taxon>Hibiscus</taxon>
    </lineage>
</organism>
<evidence type="ECO:0000313" key="5">
    <source>
        <dbReference type="Proteomes" id="UP001396334"/>
    </source>
</evidence>
<dbReference type="InterPro" id="IPR025486">
    <property type="entry name" value="DUF4378"/>
</dbReference>
<dbReference type="InterPro" id="IPR033334">
    <property type="entry name" value="LNG1/2"/>
</dbReference>
<feature type="non-terminal residue" evidence="4">
    <location>
        <position position="647"/>
    </location>
</feature>
<evidence type="ECO:0000259" key="3">
    <source>
        <dbReference type="Pfam" id="PF14309"/>
    </source>
</evidence>
<feature type="region of interest" description="Disordered" evidence="2">
    <location>
        <begin position="450"/>
        <end position="516"/>
    </location>
</feature>
<dbReference type="Proteomes" id="UP001396334">
    <property type="component" value="Unassembled WGS sequence"/>
</dbReference>
<evidence type="ECO:0000256" key="2">
    <source>
        <dbReference type="SAM" id="MobiDB-lite"/>
    </source>
</evidence>
<accession>A0ABR1ZBJ6</accession>
<feature type="region of interest" description="Disordered" evidence="2">
    <location>
        <begin position="205"/>
        <end position="233"/>
    </location>
</feature>
<dbReference type="PANTHER" id="PTHR31680:SF4">
    <property type="entry name" value="LONGIFOLIA PROTEIN"/>
    <property type="match status" value="1"/>
</dbReference>
<name>A0ABR1ZBJ6_9ROSI</name>
<gene>
    <name evidence="4" type="ORF">V6N11_021457</name>
</gene>
<feature type="region of interest" description="Disordered" evidence="2">
    <location>
        <begin position="58"/>
        <end position="114"/>
    </location>
</feature>
<feature type="compositionally biased region" description="Polar residues" evidence="2">
    <location>
        <begin position="471"/>
        <end position="506"/>
    </location>
</feature>
<protein>
    <recommendedName>
        <fullName evidence="3">DUF4378 domain-containing protein</fullName>
    </recommendedName>
</protein>